<protein>
    <submittedName>
        <fullName evidence="1">Uncharacterized protein</fullName>
    </submittedName>
</protein>
<reference evidence="1 2" key="1">
    <citation type="submission" date="2017-07" db="EMBL/GenBank/DDBJ databases">
        <title>Recovery of genomes from metagenomes via a dereplication, aggregation, and scoring strategy.</title>
        <authorList>
            <person name="Sieber C.M."/>
            <person name="Probst A.J."/>
            <person name="Sharrar A."/>
            <person name="Thomas B.C."/>
            <person name="Hess M."/>
            <person name="Tringe S.G."/>
            <person name="Banfield J.F."/>
        </authorList>
    </citation>
    <scope>NUCLEOTIDE SEQUENCE [LARGE SCALE GENOMIC DNA]</scope>
    <source>
        <strain evidence="1">JGI_Cruoil_03_51_56</strain>
    </source>
</reference>
<dbReference type="Gene3D" id="2.130.10.10">
    <property type="entry name" value="YVTN repeat-like/Quinoprotein amine dehydrogenase"/>
    <property type="match status" value="1"/>
</dbReference>
<dbReference type="SUPFAM" id="SSF50969">
    <property type="entry name" value="YVTN repeat-like/Quinoprotein amine dehydrogenase"/>
    <property type="match status" value="1"/>
</dbReference>
<accession>A0A235BSB0</accession>
<dbReference type="InterPro" id="IPR011044">
    <property type="entry name" value="Quino_amine_DH_bsu"/>
</dbReference>
<gene>
    <name evidence="1" type="ORF">CH330_06675</name>
</gene>
<dbReference type="InterPro" id="IPR015943">
    <property type="entry name" value="WD40/YVTN_repeat-like_dom_sf"/>
</dbReference>
<proteinExistence type="predicted"/>
<sequence>MDGYWWIKAIDLTSGEVLARVPGFEADMCVYDSVDNRIYGIRDFWDAVVYVYDCSTNQVIRQIWLPNINSWGIVWNPRDNKLYCGGNPMMRAVKEKLQTGYSNRRVGTVVRGVLYVPQVRNQSTKCKMVLLDAIGRKAVNLHPGANDIRHLSPGVYFLRRGKDQITSKVIIGK</sequence>
<comment type="caution">
    <text evidence="1">The sequence shown here is derived from an EMBL/GenBank/DDBJ whole genome shotgun (WGS) entry which is preliminary data.</text>
</comment>
<dbReference type="EMBL" id="NOZP01000122">
    <property type="protein sequence ID" value="OYD15124.1"/>
    <property type="molecule type" value="Genomic_DNA"/>
</dbReference>
<evidence type="ECO:0000313" key="1">
    <source>
        <dbReference type="EMBL" id="OYD15124.1"/>
    </source>
</evidence>
<dbReference type="AlphaFoldDB" id="A0A235BSB0"/>
<evidence type="ECO:0000313" key="2">
    <source>
        <dbReference type="Proteomes" id="UP000215559"/>
    </source>
</evidence>
<organism evidence="1 2">
    <name type="scientific">candidate division WOR-3 bacterium JGI_Cruoil_03_51_56</name>
    <dbReference type="NCBI Taxonomy" id="1973747"/>
    <lineage>
        <taxon>Bacteria</taxon>
        <taxon>Bacteria division WOR-3</taxon>
    </lineage>
</organism>
<dbReference type="Proteomes" id="UP000215559">
    <property type="component" value="Unassembled WGS sequence"/>
</dbReference>
<name>A0A235BSB0_UNCW3</name>